<dbReference type="InterPro" id="IPR007325">
    <property type="entry name" value="KFase/CYL"/>
</dbReference>
<dbReference type="GO" id="GO:0004061">
    <property type="term" value="F:arylformamidase activity"/>
    <property type="evidence" value="ECO:0007669"/>
    <property type="project" value="InterPro"/>
</dbReference>
<dbReference type="InterPro" id="IPR037175">
    <property type="entry name" value="KFase_sf"/>
</dbReference>
<dbReference type="EMBL" id="AP023343">
    <property type="protein sequence ID" value="BCI88555.1"/>
    <property type="molecule type" value="Genomic_DNA"/>
</dbReference>
<feature type="region of interest" description="Disordered" evidence="1">
    <location>
        <begin position="256"/>
        <end position="292"/>
    </location>
</feature>
<proteinExistence type="predicted"/>
<evidence type="ECO:0000313" key="3">
    <source>
        <dbReference type="Proteomes" id="UP000516380"/>
    </source>
</evidence>
<organism evidence="2 3">
    <name type="scientific">Mycobacterium kansasii</name>
    <dbReference type="NCBI Taxonomy" id="1768"/>
    <lineage>
        <taxon>Bacteria</taxon>
        <taxon>Bacillati</taxon>
        <taxon>Actinomycetota</taxon>
        <taxon>Actinomycetes</taxon>
        <taxon>Mycobacteriales</taxon>
        <taxon>Mycobacteriaceae</taxon>
        <taxon>Mycobacterium</taxon>
    </lineage>
</organism>
<dbReference type="AlphaFoldDB" id="A0A7G1IFM3"/>
<sequence>MAFTWPLGDAESKLEFYDLSHPWGHGAPAWPYFEDVKIERLHGMAKSRVLTQKITTVMHSGTHIDAPAHVVEGTPFLDEIPLSAFFGTGVVVSIPKTKWGVVTAEDLEQASPEIRPGDIVIVNTGWHHKYADSAEYYAYSPGFYKEAGEWFAAKGVKAVGTDTQALDHPLATAIAPHGPAEAQGGLLPWAVSEYEQQTGRKVLDDFPEWEPCHRAILSKGIYGFENVGGDLDKVTGKRVTFAAFPGAGWAATAASFGWSRSPTPPGATASRRGSDERDPGVAGTGIHCRATP</sequence>
<dbReference type="Proteomes" id="UP000516380">
    <property type="component" value="Chromosome"/>
</dbReference>
<reference evidence="2 3" key="1">
    <citation type="submission" date="2020-07" db="EMBL/GenBank/DDBJ databases">
        <title>Mycobacterium kansasii (former subtype) with zoonotic potential isolated from diseased indoor pet cat, Japan.</title>
        <authorList>
            <person name="Fukano H."/>
            <person name="Terazono T."/>
            <person name="Hoshino Y."/>
        </authorList>
    </citation>
    <scope>NUCLEOTIDE SEQUENCE [LARGE SCALE GENOMIC DNA]</scope>
    <source>
        <strain evidence="2 3">Kuro-I</strain>
    </source>
</reference>
<gene>
    <name evidence="2" type="ORF">NIIDMKKI_37610</name>
</gene>
<name>A0A7G1IFM3_MYCKA</name>
<protein>
    <submittedName>
        <fullName evidence="2">Cyclase</fullName>
    </submittedName>
</protein>
<accession>A0A7G1IFM3</accession>
<dbReference type="SUPFAM" id="SSF102198">
    <property type="entry name" value="Putative cyclase"/>
    <property type="match status" value="1"/>
</dbReference>
<keyword evidence="3" id="KW-1185">Reference proteome</keyword>
<dbReference type="PANTHER" id="PTHR31118">
    <property type="entry name" value="CYCLASE-LIKE PROTEIN 2"/>
    <property type="match status" value="1"/>
</dbReference>
<dbReference type="PANTHER" id="PTHR31118:SF32">
    <property type="entry name" value="KYNURENINE FORMAMIDASE"/>
    <property type="match status" value="1"/>
</dbReference>
<evidence type="ECO:0000313" key="2">
    <source>
        <dbReference type="EMBL" id="BCI88555.1"/>
    </source>
</evidence>
<dbReference type="Gene3D" id="3.50.30.50">
    <property type="entry name" value="Putative cyclase"/>
    <property type="match status" value="1"/>
</dbReference>
<dbReference type="GO" id="GO:0019441">
    <property type="term" value="P:L-tryptophan catabolic process to kynurenine"/>
    <property type="evidence" value="ECO:0007669"/>
    <property type="project" value="InterPro"/>
</dbReference>
<dbReference type="Pfam" id="PF04199">
    <property type="entry name" value="Cyclase"/>
    <property type="match status" value="1"/>
</dbReference>
<evidence type="ECO:0000256" key="1">
    <source>
        <dbReference type="SAM" id="MobiDB-lite"/>
    </source>
</evidence>